<dbReference type="AlphaFoldDB" id="A0A0E9QP40"/>
<reference evidence="1" key="2">
    <citation type="journal article" date="2015" name="Fish Shellfish Immunol.">
        <title>Early steps in the European eel (Anguilla anguilla)-Vibrio vulnificus interaction in the gills: Role of the RtxA13 toxin.</title>
        <authorList>
            <person name="Callol A."/>
            <person name="Pajuelo D."/>
            <person name="Ebbesson L."/>
            <person name="Teles M."/>
            <person name="MacKenzie S."/>
            <person name="Amaro C."/>
        </authorList>
    </citation>
    <scope>NUCLEOTIDE SEQUENCE</scope>
</reference>
<protein>
    <submittedName>
        <fullName evidence="1">Uncharacterized protein</fullName>
    </submittedName>
</protein>
<name>A0A0E9QP40_ANGAN</name>
<proteinExistence type="predicted"/>
<dbReference type="EMBL" id="GBXM01089866">
    <property type="protein sequence ID" value="JAH18711.1"/>
    <property type="molecule type" value="Transcribed_RNA"/>
</dbReference>
<organism evidence="1">
    <name type="scientific">Anguilla anguilla</name>
    <name type="common">European freshwater eel</name>
    <name type="synonym">Muraena anguilla</name>
    <dbReference type="NCBI Taxonomy" id="7936"/>
    <lineage>
        <taxon>Eukaryota</taxon>
        <taxon>Metazoa</taxon>
        <taxon>Chordata</taxon>
        <taxon>Craniata</taxon>
        <taxon>Vertebrata</taxon>
        <taxon>Euteleostomi</taxon>
        <taxon>Actinopterygii</taxon>
        <taxon>Neopterygii</taxon>
        <taxon>Teleostei</taxon>
        <taxon>Anguilliformes</taxon>
        <taxon>Anguillidae</taxon>
        <taxon>Anguilla</taxon>
    </lineage>
</organism>
<sequence>MSIYICAIYLTDYEIHILKIDSNRWVGIQN</sequence>
<reference evidence="1" key="1">
    <citation type="submission" date="2014-11" db="EMBL/GenBank/DDBJ databases">
        <authorList>
            <person name="Amaro Gonzalez C."/>
        </authorList>
    </citation>
    <scope>NUCLEOTIDE SEQUENCE</scope>
</reference>
<accession>A0A0E9QP40</accession>
<evidence type="ECO:0000313" key="1">
    <source>
        <dbReference type="EMBL" id="JAH18711.1"/>
    </source>
</evidence>